<reference evidence="1" key="1">
    <citation type="journal article" date="2023" name="Mol. Ecol. Resour.">
        <title>Chromosome-level genome assembly of a triploid poplar Populus alba 'Berolinensis'.</title>
        <authorList>
            <person name="Chen S."/>
            <person name="Yu Y."/>
            <person name="Wang X."/>
            <person name="Wang S."/>
            <person name="Zhang T."/>
            <person name="Zhou Y."/>
            <person name="He R."/>
            <person name="Meng N."/>
            <person name="Wang Y."/>
            <person name="Liu W."/>
            <person name="Liu Z."/>
            <person name="Liu J."/>
            <person name="Guo Q."/>
            <person name="Huang H."/>
            <person name="Sederoff R.R."/>
            <person name="Wang G."/>
            <person name="Qu G."/>
            <person name="Chen S."/>
        </authorList>
    </citation>
    <scope>NUCLEOTIDE SEQUENCE</scope>
    <source>
        <strain evidence="1">SC-2020</strain>
    </source>
</reference>
<evidence type="ECO:0000313" key="1">
    <source>
        <dbReference type="EMBL" id="KAJ7006074.1"/>
    </source>
</evidence>
<gene>
    <name evidence="1" type="ORF">NC653_005428</name>
</gene>
<sequence>MNGSHLCDLAEENFIRTFPEFNFQPEGAQNYGLLLSFHLIEVISDSFNDGVNLLKFIRGNRRKGMLTTTVSLKICDIKHVLNILPTTVSFCVQTFLWQQLKKKLINEYHRLARSGSSWAGTSEMKAWHFENFWSIQTKRTENTKDYKSPTLHFCKTVISACREYLVDLAYEHVFEFLDLHEESFPGILESCEENRPPGS</sequence>
<organism evidence="1 2">
    <name type="scientific">Populus alba x Populus x berolinensis</name>
    <dbReference type="NCBI Taxonomy" id="444605"/>
    <lineage>
        <taxon>Eukaryota</taxon>
        <taxon>Viridiplantae</taxon>
        <taxon>Streptophyta</taxon>
        <taxon>Embryophyta</taxon>
        <taxon>Tracheophyta</taxon>
        <taxon>Spermatophyta</taxon>
        <taxon>Magnoliopsida</taxon>
        <taxon>eudicotyledons</taxon>
        <taxon>Gunneridae</taxon>
        <taxon>Pentapetalae</taxon>
        <taxon>rosids</taxon>
        <taxon>fabids</taxon>
        <taxon>Malpighiales</taxon>
        <taxon>Salicaceae</taxon>
        <taxon>Saliceae</taxon>
        <taxon>Populus</taxon>
    </lineage>
</organism>
<dbReference type="Proteomes" id="UP001164929">
    <property type="component" value="Chromosome 2"/>
</dbReference>
<dbReference type="AlphaFoldDB" id="A0AAD6RBX4"/>
<keyword evidence="2" id="KW-1185">Reference proteome</keyword>
<comment type="caution">
    <text evidence="1">The sequence shown here is derived from an EMBL/GenBank/DDBJ whole genome shotgun (WGS) entry which is preliminary data.</text>
</comment>
<dbReference type="EMBL" id="JAQIZT010000002">
    <property type="protein sequence ID" value="KAJ7006074.1"/>
    <property type="molecule type" value="Genomic_DNA"/>
</dbReference>
<accession>A0AAD6RBX4</accession>
<name>A0AAD6RBX4_9ROSI</name>
<proteinExistence type="predicted"/>
<evidence type="ECO:0000313" key="2">
    <source>
        <dbReference type="Proteomes" id="UP001164929"/>
    </source>
</evidence>
<protein>
    <submittedName>
        <fullName evidence="1">Uncharacterized protein</fullName>
    </submittedName>
</protein>